<evidence type="ECO:0000313" key="2">
    <source>
        <dbReference type="EMBL" id="GAA1835592.1"/>
    </source>
</evidence>
<dbReference type="Proteomes" id="UP001500218">
    <property type="component" value="Unassembled WGS sequence"/>
</dbReference>
<protein>
    <submittedName>
        <fullName evidence="2">Uncharacterized protein</fullName>
    </submittedName>
</protein>
<proteinExistence type="predicted"/>
<keyword evidence="3" id="KW-1185">Reference proteome</keyword>
<accession>A0ABP4YZD1</accession>
<name>A0ABP4YZD1_9ACTN</name>
<organism evidence="2 3">
    <name type="scientific">Luedemannella flava</name>
    <dbReference type="NCBI Taxonomy" id="349316"/>
    <lineage>
        <taxon>Bacteria</taxon>
        <taxon>Bacillati</taxon>
        <taxon>Actinomycetota</taxon>
        <taxon>Actinomycetes</taxon>
        <taxon>Micromonosporales</taxon>
        <taxon>Micromonosporaceae</taxon>
        <taxon>Luedemannella</taxon>
    </lineage>
</organism>
<feature type="compositionally biased region" description="Low complexity" evidence="1">
    <location>
        <begin position="63"/>
        <end position="74"/>
    </location>
</feature>
<evidence type="ECO:0000256" key="1">
    <source>
        <dbReference type="SAM" id="MobiDB-lite"/>
    </source>
</evidence>
<comment type="caution">
    <text evidence="2">The sequence shown here is derived from an EMBL/GenBank/DDBJ whole genome shotgun (WGS) entry which is preliminary data.</text>
</comment>
<gene>
    <name evidence="2" type="ORF">GCM10009682_62170</name>
</gene>
<feature type="region of interest" description="Disordered" evidence="1">
    <location>
        <begin position="42"/>
        <end position="76"/>
    </location>
</feature>
<sequence>MPSAGHSAGGLDAAGSVSVEFGIVGGADQATVDTGTAATADAVGGAASTPPGSAKAGWSDRVPTSTPISGITSRRTSRARIRARSDVYSLFGIKLASGETIVTRNLRGRRRVVKERTQEMDGPN</sequence>
<dbReference type="EMBL" id="BAAALT010000291">
    <property type="protein sequence ID" value="GAA1835592.1"/>
    <property type="molecule type" value="Genomic_DNA"/>
</dbReference>
<evidence type="ECO:0000313" key="3">
    <source>
        <dbReference type="Proteomes" id="UP001500218"/>
    </source>
</evidence>
<reference evidence="3" key="1">
    <citation type="journal article" date="2019" name="Int. J. Syst. Evol. Microbiol.">
        <title>The Global Catalogue of Microorganisms (GCM) 10K type strain sequencing project: providing services to taxonomists for standard genome sequencing and annotation.</title>
        <authorList>
            <consortium name="The Broad Institute Genomics Platform"/>
            <consortium name="The Broad Institute Genome Sequencing Center for Infectious Disease"/>
            <person name="Wu L."/>
            <person name="Ma J."/>
        </authorList>
    </citation>
    <scope>NUCLEOTIDE SEQUENCE [LARGE SCALE GENOMIC DNA]</scope>
    <source>
        <strain evidence="3">JCM 13250</strain>
    </source>
</reference>